<dbReference type="NCBIfam" id="TIGR04294">
    <property type="entry name" value="pre_pil_HX9DG"/>
    <property type="match status" value="1"/>
</dbReference>
<reference evidence="3 4" key="1">
    <citation type="journal article" date="2020" name="Syst. Appl. Microbiol.">
        <title>Alienimonas chondri sp. nov., a novel planctomycete isolated from the biofilm of the red alga Chondrus crispus.</title>
        <authorList>
            <person name="Vitorino I."/>
            <person name="Albuquerque L."/>
            <person name="Wiegand S."/>
            <person name="Kallscheuer N."/>
            <person name="da Costa M.S."/>
            <person name="Lobo-da-Cunha A."/>
            <person name="Jogler C."/>
            <person name="Lage O.M."/>
        </authorList>
    </citation>
    <scope>NUCLEOTIDE SEQUENCE [LARGE SCALE GENOMIC DNA]</scope>
    <source>
        <strain evidence="3 4">LzC2</strain>
    </source>
</reference>
<dbReference type="Pfam" id="PF07963">
    <property type="entry name" value="N_methyl"/>
    <property type="match status" value="1"/>
</dbReference>
<dbReference type="Gene3D" id="3.30.700.10">
    <property type="entry name" value="Glycoprotein, Type 4 Pilin"/>
    <property type="match status" value="1"/>
</dbReference>
<evidence type="ECO:0000313" key="3">
    <source>
        <dbReference type="EMBL" id="NNJ26782.1"/>
    </source>
</evidence>
<organism evidence="3 4">
    <name type="scientific">Alienimonas chondri</name>
    <dbReference type="NCBI Taxonomy" id="2681879"/>
    <lineage>
        <taxon>Bacteria</taxon>
        <taxon>Pseudomonadati</taxon>
        <taxon>Planctomycetota</taxon>
        <taxon>Planctomycetia</taxon>
        <taxon>Planctomycetales</taxon>
        <taxon>Planctomycetaceae</taxon>
        <taxon>Alienimonas</taxon>
    </lineage>
</organism>
<feature type="transmembrane region" description="Helical" evidence="1">
    <location>
        <begin position="21"/>
        <end position="41"/>
    </location>
</feature>
<proteinExistence type="predicted"/>
<sequence length="358" mass="37910">MVPPAARSPRRLSRSPVPKGFTLIELLVVIAVIAILVSLLLPAVQQAREAARAAQCKNHLKQIGLALHNYHGVRGTLPSGYLSSDPSVIQSGGGENLDPVTWDAAPGWGWAALILPEMDQSNASDVVTRGGPIWQPDYADVVSLRIPVYLCPSSAGPTEPVTIVDETGAPLEKGGRQVRLGRSHYVANHGQEECWGDCSGPDGTFEGQAVDGQVGRVADGPFYRNSAVRFANVRDGLTNTMFCGEHSSSLSDKTWTGVVPGAFVHPRIDTPDNAVESAAVLTLVHSGPAAGERDALGNPIIHPPNFPALHVGQMVSDHPGGGHLLMGDGSVRFWSETAYKQTFAALSSIAEGEVTDER</sequence>
<evidence type="ECO:0000256" key="1">
    <source>
        <dbReference type="SAM" id="Phobius"/>
    </source>
</evidence>
<dbReference type="RefSeq" id="WP_171188132.1">
    <property type="nucleotide sequence ID" value="NZ_WTPX01000098.1"/>
</dbReference>
<accession>A0ABX1VG19</accession>
<dbReference type="InterPro" id="IPR011453">
    <property type="entry name" value="DUF1559"/>
</dbReference>
<name>A0ABX1VG19_9PLAN</name>
<dbReference type="PROSITE" id="PS00409">
    <property type="entry name" value="PROKAR_NTER_METHYL"/>
    <property type="match status" value="1"/>
</dbReference>
<evidence type="ECO:0000313" key="4">
    <source>
        <dbReference type="Proteomes" id="UP000609651"/>
    </source>
</evidence>
<dbReference type="InterPro" id="IPR012902">
    <property type="entry name" value="N_methyl_site"/>
</dbReference>
<dbReference type="PANTHER" id="PTHR30093:SF2">
    <property type="entry name" value="TYPE II SECRETION SYSTEM PROTEIN H"/>
    <property type="match status" value="1"/>
</dbReference>
<keyword evidence="1" id="KW-0472">Membrane</keyword>
<feature type="domain" description="DUF1559" evidence="2">
    <location>
        <begin position="45"/>
        <end position="337"/>
    </location>
</feature>
<dbReference type="SUPFAM" id="SSF54523">
    <property type="entry name" value="Pili subunits"/>
    <property type="match status" value="1"/>
</dbReference>
<dbReference type="NCBIfam" id="TIGR02532">
    <property type="entry name" value="IV_pilin_GFxxxE"/>
    <property type="match status" value="1"/>
</dbReference>
<dbReference type="Pfam" id="PF07596">
    <property type="entry name" value="SBP_bac_10"/>
    <property type="match status" value="1"/>
</dbReference>
<dbReference type="InterPro" id="IPR045584">
    <property type="entry name" value="Pilin-like"/>
</dbReference>
<keyword evidence="1" id="KW-0812">Transmembrane</keyword>
<dbReference type="InterPro" id="IPR027558">
    <property type="entry name" value="Pre_pil_HX9DG_C"/>
</dbReference>
<evidence type="ECO:0000259" key="2">
    <source>
        <dbReference type="Pfam" id="PF07596"/>
    </source>
</evidence>
<keyword evidence="1" id="KW-1133">Transmembrane helix</keyword>
<keyword evidence="4" id="KW-1185">Reference proteome</keyword>
<dbReference type="EMBL" id="WTPX01000098">
    <property type="protein sequence ID" value="NNJ26782.1"/>
    <property type="molecule type" value="Genomic_DNA"/>
</dbReference>
<dbReference type="PANTHER" id="PTHR30093">
    <property type="entry name" value="GENERAL SECRETION PATHWAY PROTEIN G"/>
    <property type="match status" value="1"/>
</dbReference>
<comment type="caution">
    <text evidence="3">The sequence shown here is derived from an EMBL/GenBank/DDBJ whole genome shotgun (WGS) entry which is preliminary data.</text>
</comment>
<protein>
    <recommendedName>
        <fullName evidence="2">DUF1559 domain-containing protein</fullName>
    </recommendedName>
</protein>
<dbReference type="Proteomes" id="UP000609651">
    <property type="component" value="Unassembled WGS sequence"/>
</dbReference>
<gene>
    <name evidence="3" type="ORF">LzC2_28730</name>
</gene>